<comment type="caution">
    <text evidence="2">The sequence shown here is derived from an EMBL/GenBank/DDBJ whole genome shotgun (WGS) entry which is preliminary data.</text>
</comment>
<evidence type="ECO:0000313" key="3">
    <source>
        <dbReference type="Proteomes" id="UP000535937"/>
    </source>
</evidence>
<evidence type="ECO:0000313" key="2">
    <source>
        <dbReference type="EMBL" id="MBB3063645.1"/>
    </source>
</evidence>
<organism evidence="2 3">
    <name type="scientific">Microbulbifer rhizosphaerae</name>
    <dbReference type="NCBI Taxonomy" id="1562603"/>
    <lineage>
        <taxon>Bacteria</taxon>
        <taxon>Pseudomonadati</taxon>
        <taxon>Pseudomonadota</taxon>
        <taxon>Gammaproteobacteria</taxon>
        <taxon>Cellvibrionales</taxon>
        <taxon>Microbulbiferaceae</taxon>
        <taxon>Microbulbifer</taxon>
    </lineage>
</organism>
<dbReference type="AlphaFoldDB" id="A0A7W4WG90"/>
<dbReference type="EMBL" id="JACHWZ010000043">
    <property type="protein sequence ID" value="MBB3063645.1"/>
    <property type="molecule type" value="Genomic_DNA"/>
</dbReference>
<keyword evidence="1" id="KW-0812">Transmembrane</keyword>
<gene>
    <name evidence="2" type="ORF">FHS09_004510</name>
</gene>
<dbReference type="Proteomes" id="UP000535937">
    <property type="component" value="Unassembled WGS sequence"/>
</dbReference>
<accession>A0A7W4WG90</accession>
<sequence>MDINWQGLITGAITVLVITYFTKRATYAAQEGELRFGLFMKGLGLVCLLFSAVPFVVFLTGNYQVDKPGETIALIGLTIGFGVGAIYALVEGFFVEGSYDDTSIYFSTPWTGKKSEKWDDLESINFNGWCYWYVLKFKSGKVIRLSSYLGGHGYLLEFLQDRGHDS</sequence>
<name>A0A7W4WG90_9GAMM</name>
<proteinExistence type="predicted"/>
<keyword evidence="1" id="KW-0472">Membrane</keyword>
<keyword evidence="3" id="KW-1185">Reference proteome</keyword>
<feature type="transmembrane region" description="Helical" evidence="1">
    <location>
        <begin position="6"/>
        <end position="22"/>
    </location>
</feature>
<feature type="transmembrane region" description="Helical" evidence="1">
    <location>
        <begin position="43"/>
        <end position="65"/>
    </location>
</feature>
<feature type="transmembrane region" description="Helical" evidence="1">
    <location>
        <begin position="71"/>
        <end position="90"/>
    </location>
</feature>
<keyword evidence="1" id="KW-1133">Transmembrane helix</keyword>
<evidence type="ECO:0000256" key="1">
    <source>
        <dbReference type="SAM" id="Phobius"/>
    </source>
</evidence>
<dbReference type="RefSeq" id="WP_183464004.1">
    <property type="nucleotide sequence ID" value="NZ_JACHWZ010000043.1"/>
</dbReference>
<protein>
    <submittedName>
        <fullName evidence="2">Uncharacterized protein</fullName>
    </submittedName>
</protein>
<reference evidence="2 3" key="1">
    <citation type="submission" date="2020-08" db="EMBL/GenBank/DDBJ databases">
        <title>Genomic Encyclopedia of Type Strains, Phase III (KMG-III): the genomes of soil and plant-associated and newly described type strains.</title>
        <authorList>
            <person name="Whitman W."/>
        </authorList>
    </citation>
    <scope>NUCLEOTIDE SEQUENCE [LARGE SCALE GENOMIC DNA]</scope>
    <source>
        <strain evidence="2 3">CECT 8799</strain>
    </source>
</reference>